<evidence type="ECO:0000256" key="3">
    <source>
        <dbReference type="ARBA" id="ARBA00022692"/>
    </source>
</evidence>
<evidence type="ECO:0000256" key="1">
    <source>
        <dbReference type="ARBA" id="ARBA00004370"/>
    </source>
</evidence>
<reference evidence="9" key="1">
    <citation type="submission" date="2018-05" db="EMBL/GenBank/DDBJ databases">
        <authorList>
            <person name="Li X."/>
        </authorList>
    </citation>
    <scope>NUCLEOTIDE SEQUENCE [LARGE SCALE GENOMIC DNA]</scope>
    <source>
        <strain evidence="9">HKS-05</strain>
    </source>
</reference>
<comment type="similarity">
    <text evidence="2 6">Belongs to the SURF1 family.</text>
</comment>
<dbReference type="InterPro" id="IPR045214">
    <property type="entry name" value="Surf1/Surf4"/>
</dbReference>
<evidence type="ECO:0000313" key="8">
    <source>
        <dbReference type="EMBL" id="RAK60045.1"/>
    </source>
</evidence>
<accession>A0A328B0F4</accession>
<evidence type="ECO:0000256" key="2">
    <source>
        <dbReference type="ARBA" id="ARBA00007165"/>
    </source>
</evidence>
<dbReference type="Proteomes" id="UP000249842">
    <property type="component" value="Unassembled WGS sequence"/>
</dbReference>
<feature type="transmembrane region" description="Helical" evidence="6">
    <location>
        <begin position="21"/>
        <end position="43"/>
    </location>
</feature>
<evidence type="ECO:0000313" key="9">
    <source>
        <dbReference type="Proteomes" id="UP000249842"/>
    </source>
</evidence>
<dbReference type="EMBL" id="QFYP01000001">
    <property type="protein sequence ID" value="RAK60045.1"/>
    <property type="molecule type" value="Genomic_DNA"/>
</dbReference>
<protein>
    <recommendedName>
        <fullName evidence="6">SURF1-like protein</fullName>
    </recommendedName>
</protein>
<sequence>MTDAWEPQLPPRERAPEGPRGFPVGMTVATAIALAILIALGAWQLQRLKWKEGLLAHIAALQSATAQPLGPVLDALAKGRDVEFTRVRLTCPGLASAPYLEMYGLKDGQAGSRLVSACEVAGAAYRTILVDRGFMIDTVSARPPVDPAARAPVELVGVLREPDRATFVTPANRPEANRWFSRDIAAMARALKAPQPAPIFLYAETSSNPDLKALQPAPLPAEIPNRHLEYALTWFGLAAALVGVYVAVLLRRRKV</sequence>
<keyword evidence="4 6" id="KW-1133">Transmembrane helix</keyword>
<keyword evidence="9" id="KW-1185">Reference proteome</keyword>
<dbReference type="PANTHER" id="PTHR23427">
    <property type="entry name" value="SURFEIT LOCUS PROTEIN"/>
    <property type="match status" value="1"/>
</dbReference>
<proteinExistence type="inferred from homology"/>
<dbReference type="CDD" id="cd06662">
    <property type="entry name" value="SURF1"/>
    <property type="match status" value="1"/>
</dbReference>
<name>A0A328B0F4_9CAUL</name>
<keyword evidence="5 6" id="KW-0472">Membrane</keyword>
<feature type="region of interest" description="Disordered" evidence="7">
    <location>
        <begin position="1"/>
        <end position="20"/>
    </location>
</feature>
<evidence type="ECO:0000256" key="4">
    <source>
        <dbReference type="ARBA" id="ARBA00022989"/>
    </source>
</evidence>
<dbReference type="PANTHER" id="PTHR23427:SF2">
    <property type="entry name" value="SURFEIT LOCUS PROTEIN 1"/>
    <property type="match status" value="1"/>
</dbReference>
<evidence type="ECO:0000256" key="6">
    <source>
        <dbReference type="RuleBase" id="RU363076"/>
    </source>
</evidence>
<dbReference type="OrthoDB" id="6079986at2"/>
<keyword evidence="6" id="KW-1003">Cell membrane</keyword>
<organism evidence="8 9">
    <name type="scientific">Phenylobacterium hankyongense</name>
    <dbReference type="NCBI Taxonomy" id="1813876"/>
    <lineage>
        <taxon>Bacteria</taxon>
        <taxon>Pseudomonadati</taxon>
        <taxon>Pseudomonadota</taxon>
        <taxon>Alphaproteobacteria</taxon>
        <taxon>Caulobacterales</taxon>
        <taxon>Caulobacteraceae</taxon>
        <taxon>Phenylobacterium</taxon>
    </lineage>
</organism>
<dbReference type="GO" id="GO:0005886">
    <property type="term" value="C:plasma membrane"/>
    <property type="evidence" value="ECO:0007669"/>
    <property type="project" value="UniProtKB-SubCell"/>
</dbReference>
<dbReference type="Pfam" id="PF02104">
    <property type="entry name" value="SURF1"/>
    <property type="match status" value="1"/>
</dbReference>
<comment type="caution">
    <text evidence="8">The sequence shown here is derived from an EMBL/GenBank/DDBJ whole genome shotgun (WGS) entry which is preliminary data.</text>
</comment>
<gene>
    <name evidence="8" type="ORF">DJ021_09630</name>
</gene>
<feature type="transmembrane region" description="Helical" evidence="6">
    <location>
        <begin position="230"/>
        <end position="250"/>
    </location>
</feature>
<evidence type="ECO:0000256" key="5">
    <source>
        <dbReference type="ARBA" id="ARBA00023136"/>
    </source>
</evidence>
<evidence type="ECO:0000256" key="7">
    <source>
        <dbReference type="SAM" id="MobiDB-lite"/>
    </source>
</evidence>
<dbReference type="PROSITE" id="PS50895">
    <property type="entry name" value="SURF1"/>
    <property type="match status" value="1"/>
</dbReference>
<dbReference type="InterPro" id="IPR002994">
    <property type="entry name" value="Surf1/Shy1"/>
</dbReference>
<dbReference type="RefSeq" id="WP_111457338.1">
    <property type="nucleotide sequence ID" value="NZ_QFYP01000001.1"/>
</dbReference>
<keyword evidence="3 6" id="KW-0812">Transmembrane</keyword>
<comment type="subcellular location">
    <subcellularLocation>
        <location evidence="6">Cell membrane</location>
        <topology evidence="6">Multi-pass membrane protein</topology>
    </subcellularLocation>
    <subcellularLocation>
        <location evidence="1">Membrane</location>
    </subcellularLocation>
</comment>
<dbReference type="AlphaFoldDB" id="A0A328B0F4"/>